<protein>
    <submittedName>
        <fullName evidence="2">Nuclear transport factor 2 family protein</fullName>
    </submittedName>
</protein>
<dbReference type="InterPro" id="IPR037401">
    <property type="entry name" value="SnoaL-like"/>
</dbReference>
<dbReference type="InterPro" id="IPR032710">
    <property type="entry name" value="NTF2-like_dom_sf"/>
</dbReference>
<name>A0ABS8GAY7_9ALTE</name>
<dbReference type="PANTHER" id="PTHR41252">
    <property type="entry name" value="BLR2505 PROTEIN"/>
    <property type="match status" value="1"/>
</dbReference>
<dbReference type="EMBL" id="JAJEWP010000005">
    <property type="protein sequence ID" value="MCC2617755.1"/>
    <property type="molecule type" value="Genomic_DNA"/>
</dbReference>
<reference evidence="2 3" key="1">
    <citation type="submission" date="2021-10" db="EMBL/GenBank/DDBJ databases">
        <title>Draft genome of Aestuariibacter halophilus JC2043.</title>
        <authorList>
            <person name="Emsley S.A."/>
            <person name="Pfannmuller K.M."/>
            <person name="Ushijima B."/>
            <person name="Saw J.H."/>
            <person name="Videau P."/>
        </authorList>
    </citation>
    <scope>NUCLEOTIDE SEQUENCE [LARGE SCALE GENOMIC DNA]</scope>
    <source>
        <strain evidence="2 3">JC2043</strain>
    </source>
</reference>
<dbReference type="RefSeq" id="WP_229162107.1">
    <property type="nucleotide sequence ID" value="NZ_JAJEWP010000005.1"/>
</dbReference>
<proteinExistence type="predicted"/>
<accession>A0ABS8GAY7</accession>
<feature type="domain" description="SnoaL-like" evidence="1">
    <location>
        <begin position="7"/>
        <end position="114"/>
    </location>
</feature>
<evidence type="ECO:0000313" key="2">
    <source>
        <dbReference type="EMBL" id="MCC2617755.1"/>
    </source>
</evidence>
<comment type="caution">
    <text evidence="2">The sequence shown here is derived from an EMBL/GenBank/DDBJ whole genome shotgun (WGS) entry which is preliminary data.</text>
</comment>
<dbReference type="SUPFAM" id="SSF54427">
    <property type="entry name" value="NTF2-like"/>
    <property type="match status" value="1"/>
</dbReference>
<sequence length="134" mass="14681">MDAKECVTAFIAFANEGNMDKCTALLSDELVWTDVGTTPFSGRYEGKTRVLEGLIGPLFSQLKAGIHTEIEAMIAESDRVVVLSKGTAETLDGRPYNNDYCQVFTVRDGLIVEVIEYCDTEMVNRVFGSGTVRG</sequence>
<keyword evidence="3" id="KW-1185">Reference proteome</keyword>
<dbReference type="PANTHER" id="PTHR41252:SF1">
    <property type="entry name" value="BLR2505 PROTEIN"/>
    <property type="match status" value="1"/>
</dbReference>
<organism evidence="2 3">
    <name type="scientific">Fluctibacter halophilus</name>
    <dbReference type="NCBI Taxonomy" id="226011"/>
    <lineage>
        <taxon>Bacteria</taxon>
        <taxon>Pseudomonadati</taxon>
        <taxon>Pseudomonadota</taxon>
        <taxon>Gammaproteobacteria</taxon>
        <taxon>Alteromonadales</taxon>
        <taxon>Alteromonadaceae</taxon>
        <taxon>Fluctibacter</taxon>
    </lineage>
</organism>
<dbReference type="Proteomes" id="UP001520878">
    <property type="component" value="Unassembled WGS sequence"/>
</dbReference>
<gene>
    <name evidence="2" type="ORF">LJ739_15995</name>
</gene>
<dbReference type="Gene3D" id="3.10.450.50">
    <property type="match status" value="1"/>
</dbReference>
<evidence type="ECO:0000313" key="3">
    <source>
        <dbReference type="Proteomes" id="UP001520878"/>
    </source>
</evidence>
<evidence type="ECO:0000259" key="1">
    <source>
        <dbReference type="Pfam" id="PF12680"/>
    </source>
</evidence>
<dbReference type="Pfam" id="PF12680">
    <property type="entry name" value="SnoaL_2"/>
    <property type="match status" value="1"/>
</dbReference>